<reference evidence="1" key="1">
    <citation type="journal article" date="2023" name="Mol. Biol. Evol.">
        <title>Third-Generation Sequencing Reveals the Adaptive Role of the Epigenome in Three Deep-Sea Polychaetes.</title>
        <authorList>
            <person name="Perez M."/>
            <person name="Aroh O."/>
            <person name="Sun Y."/>
            <person name="Lan Y."/>
            <person name="Juniper S.K."/>
            <person name="Young C.R."/>
            <person name="Angers B."/>
            <person name="Qian P.Y."/>
        </authorList>
    </citation>
    <scope>NUCLEOTIDE SEQUENCE</scope>
    <source>
        <strain evidence="1">R07B-5</strain>
    </source>
</reference>
<evidence type="ECO:0000313" key="2">
    <source>
        <dbReference type="Proteomes" id="UP001209878"/>
    </source>
</evidence>
<accession>A0AAD9NDQ2</accession>
<sequence>MGPEHVTLHHITTVSHDHVQTITRTNACTTHASGRSSTGHQVILTLTINSSLVNGTIVNTQRCSNSSIRSRFKHLTQLLLLALVFNYKTLVGDVDASDNTQRGHEAVEPSIEQT</sequence>
<name>A0AAD9NDQ2_RIDPI</name>
<keyword evidence="2" id="KW-1185">Reference proteome</keyword>
<comment type="caution">
    <text evidence="1">The sequence shown here is derived from an EMBL/GenBank/DDBJ whole genome shotgun (WGS) entry which is preliminary data.</text>
</comment>
<dbReference type="EMBL" id="JAODUO010001397">
    <property type="protein sequence ID" value="KAK2164783.1"/>
    <property type="molecule type" value="Genomic_DNA"/>
</dbReference>
<protein>
    <submittedName>
        <fullName evidence="1">Uncharacterized protein</fullName>
    </submittedName>
</protein>
<dbReference type="AlphaFoldDB" id="A0AAD9NDQ2"/>
<dbReference type="Proteomes" id="UP001209878">
    <property type="component" value="Unassembled WGS sequence"/>
</dbReference>
<organism evidence="1 2">
    <name type="scientific">Ridgeia piscesae</name>
    <name type="common">Tubeworm</name>
    <dbReference type="NCBI Taxonomy" id="27915"/>
    <lineage>
        <taxon>Eukaryota</taxon>
        <taxon>Metazoa</taxon>
        <taxon>Spiralia</taxon>
        <taxon>Lophotrochozoa</taxon>
        <taxon>Annelida</taxon>
        <taxon>Polychaeta</taxon>
        <taxon>Sedentaria</taxon>
        <taxon>Canalipalpata</taxon>
        <taxon>Sabellida</taxon>
        <taxon>Siboglinidae</taxon>
        <taxon>Ridgeia</taxon>
    </lineage>
</organism>
<proteinExistence type="predicted"/>
<gene>
    <name evidence="1" type="ORF">NP493_1399g00010</name>
</gene>
<evidence type="ECO:0000313" key="1">
    <source>
        <dbReference type="EMBL" id="KAK2164783.1"/>
    </source>
</evidence>